<sequence length="205" mass="23933">MATSEGARRVGDVHGTDEARGSKKRLNKNRPVEMSSKRPMAEPWPAVDVPRKLRRDPRFEASSGTLDEAKFRKSYGFVFDHVLPAEKEALQAQMKKEKDVYKKRGMQTKLTRLEQTLKKEAQQRKVDRRTKERKDAEKEAVRQGKRPYYLKKSDVKKQEWAEKYQELKRAGKVQDYLAKKRKRRAAKDHKLIPDARRTAVPKNAS</sequence>
<dbReference type="Pfam" id="PF06102">
    <property type="entry name" value="RRP36"/>
    <property type="match status" value="1"/>
</dbReference>
<feature type="compositionally biased region" description="Basic and acidic residues" evidence="7">
    <location>
        <begin position="188"/>
        <end position="197"/>
    </location>
</feature>
<dbReference type="PANTHER" id="PTHR21738">
    <property type="entry name" value="RIBOSOMAL RNA PROCESSING PROTEIN 36 HOMOLOG"/>
    <property type="match status" value="1"/>
</dbReference>
<feature type="compositionally biased region" description="Basic and acidic residues" evidence="7">
    <location>
        <begin position="1"/>
        <end position="21"/>
    </location>
</feature>
<evidence type="ECO:0000256" key="4">
    <source>
        <dbReference type="ARBA" id="ARBA00022552"/>
    </source>
</evidence>
<dbReference type="GO" id="GO:0005730">
    <property type="term" value="C:nucleolus"/>
    <property type="evidence" value="ECO:0007669"/>
    <property type="project" value="UniProtKB-SubCell"/>
</dbReference>
<feature type="region of interest" description="Disordered" evidence="7">
    <location>
        <begin position="114"/>
        <end position="148"/>
    </location>
</feature>
<organism evidence="8">
    <name type="scientific">Picocystis salinarum</name>
    <dbReference type="NCBI Taxonomy" id="88271"/>
    <lineage>
        <taxon>Eukaryota</taxon>
        <taxon>Viridiplantae</taxon>
        <taxon>Chlorophyta</taxon>
        <taxon>Picocystophyceae</taxon>
        <taxon>Picocystales</taxon>
        <taxon>Picocystaceae</taxon>
        <taxon>Picocystis</taxon>
    </lineage>
</organism>
<evidence type="ECO:0000256" key="3">
    <source>
        <dbReference type="ARBA" id="ARBA00022517"/>
    </source>
</evidence>
<evidence type="ECO:0000256" key="7">
    <source>
        <dbReference type="SAM" id="MobiDB-lite"/>
    </source>
</evidence>
<keyword evidence="4 6" id="KW-0698">rRNA processing</keyword>
<protein>
    <recommendedName>
        <fullName evidence="6">rRNA biogenesis protein RRP36</fullName>
    </recommendedName>
</protein>
<accession>A0A6U9PQW5</accession>
<keyword evidence="3 6" id="KW-0690">Ribosome biogenesis</keyword>
<evidence type="ECO:0000256" key="2">
    <source>
        <dbReference type="ARBA" id="ARBA00009418"/>
    </source>
</evidence>
<feature type="compositionally biased region" description="Basic and acidic residues" evidence="7">
    <location>
        <begin position="114"/>
        <end position="142"/>
    </location>
</feature>
<evidence type="ECO:0000313" key="8">
    <source>
        <dbReference type="EMBL" id="CAE0607468.1"/>
    </source>
</evidence>
<comment type="similarity">
    <text evidence="2 6">Belongs to the RRP36 family.</text>
</comment>
<gene>
    <name evidence="8" type="ORF">PSAL00342_LOCUS1285</name>
    <name evidence="9" type="ORF">PSAL00342_LOCUS1286</name>
</gene>
<keyword evidence="6" id="KW-0687">Ribonucleoprotein</keyword>
<reference evidence="8" key="1">
    <citation type="submission" date="2021-01" db="EMBL/GenBank/DDBJ databases">
        <authorList>
            <person name="Corre E."/>
            <person name="Pelletier E."/>
            <person name="Niang G."/>
            <person name="Scheremetjew M."/>
            <person name="Finn R."/>
            <person name="Kale V."/>
            <person name="Holt S."/>
            <person name="Cochrane G."/>
            <person name="Meng A."/>
            <person name="Brown T."/>
            <person name="Cohen L."/>
        </authorList>
    </citation>
    <scope>NUCLEOTIDE SEQUENCE</scope>
    <source>
        <strain evidence="8">CCMP1897</strain>
    </source>
</reference>
<dbReference type="EMBL" id="HBIS01001461">
    <property type="protein sequence ID" value="CAE0607468.1"/>
    <property type="molecule type" value="Transcribed_RNA"/>
</dbReference>
<comment type="subunit">
    <text evidence="6">Associates with 90S and pre-40S pre-ribosomal particles.</text>
</comment>
<comment type="function">
    <text evidence="6">Component of the 90S pre-ribosome involved in the maturation of rRNAs. Required for early cleavages of the pre-RNAs in the 40S ribosomal subunit maturation pathway.</text>
</comment>
<dbReference type="AlphaFoldDB" id="A0A6U9PQW5"/>
<dbReference type="InterPro" id="IPR009292">
    <property type="entry name" value="RRP36"/>
</dbReference>
<evidence type="ECO:0000313" key="9">
    <source>
        <dbReference type="EMBL" id="CAE0607469.1"/>
    </source>
</evidence>
<feature type="region of interest" description="Disordered" evidence="7">
    <location>
        <begin position="1"/>
        <end position="49"/>
    </location>
</feature>
<keyword evidence="5 6" id="KW-0539">Nucleus</keyword>
<dbReference type="EMBL" id="HBIS01001462">
    <property type="protein sequence ID" value="CAE0607469.1"/>
    <property type="molecule type" value="Transcribed_RNA"/>
</dbReference>
<dbReference type="GO" id="GO:0030686">
    <property type="term" value="C:90S preribosome"/>
    <property type="evidence" value="ECO:0007669"/>
    <property type="project" value="TreeGrafter"/>
</dbReference>
<comment type="subcellular location">
    <subcellularLocation>
        <location evidence="1 6">Nucleus</location>
        <location evidence="1 6">Nucleolus</location>
    </subcellularLocation>
</comment>
<evidence type="ECO:0000256" key="6">
    <source>
        <dbReference type="RuleBase" id="RU368027"/>
    </source>
</evidence>
<evidence type="ECO:0000256" key="5">
    <source>
        <dbReference type="ARBA" id="ARBA00023242"/>
    </source>
</evidence>
<dbReference type="GO" id="GO:0000462">
    <property type="term" value="P:maturation of SSU-rRNA from tricistronic rRNA transcript (SSU-rRNA, 5.8S rRNA, LSU-rRNA)"/>
    <property type="evidence" value="ECO:0007669"/>
    <property type="project" value="TreeGrafter"/>
</dbReference>
<dbReference type="PANTHER" id="PTHR21738:SF0">
    <property type="entry name" value="RIBOSOMAL RNA PROCESSING PROTEIN 36 HOMOLOG"/>
    <property type="match status" value="1"/>
</dbReference>
<name>A0A6U9PQW5_9CHLO</name>
<feature type="region of interest" description="Disordered" evidence="7">
    <location>
        <begin position="179"/>
        <end position="205"/>
    </location>
</feature>
<proteinExistence type="inferred from homology"/>
<evidence type="ECO:0000256" key="1">
    <source>
        <dbReference type="ARBA" id="ARBA00004604"/>
    </source>
</evidence>